<evidence type="ECO:0000313" key="2">
    <source>
        <dbReference type="EMBL" id="KAJ3667047.1"/>
    </source>
</evidence>
<dbReference type="Proteomes" id="UP001168821">
    <property type="component" value="Unassembled WGS sequence"/>
</dbReference>
<protein>
    <submittedName>
        <fullName evidence="2">Uncharacterized protein</fullName>
    </submittedName>
</protein>
<reference evidence="2" key="1">
    <citation type="journal article" date="2023" name="G3 (Bethesda)">
        <title>Whole genome assemblies of Zophobas morio and Tenebrio molitor.</title>
        <authorList>
            <person name="Kaur S."/>
            <person name="Stinson S.A."/>
            <person name="diCenzo G.C."/>
        </authorList>
    </citation>
    <scope>NUCLEOTIDE SEQUENCE</scope>
    <source>
        <strain evidence="2">QUZm001</strain>
    </source>
</reference>
<proteinExistence type="predicted"/>
<feature type="signal peptide" evidence="1">
    <location>
        <begin position="1"/>
        <end position="20"/>
    </location>
</feature>
<sequence>MWRFAGLFFCSVIVLVPVRGENEFVPTNYEILTTPTMGSFGAQERCGEGEGKGLLHCVPYHRCDPETNTTLPEEQEAPEIDYSTLIDIR</sequence>
<name>A0AA38JAB6_9CUCU</name>
<comment type="caution">
    <text evidence="2">The sequence shown here is derived from an EMBL/GenBank/DDBJ whole genome shotgun (WGS) entry which is preliminary data.</text>
</comment>
<gene>
    <name evidence="2" type="ORF">Zmor_002456</name>
</gene>
<dbReference type="EMBL" id="JALNTZ010000001">
    <property type="protein sequence ID" value="KAJ3667047.1"/>
    <property type="molecule type" value="Genomic_DNA"/>
</dbReference>
<evidence type="ECO:0000313" key="3">
    <source>
        <dbReference type="Proteomes" id="UP001168821"/>
    </source>
</evidence>
<keyword evidence="3" id="KW-1185">Reference proteome</keyword>
<feature type="chain" id="PRO_5041442279" evidence="1">
    <location>
        <begin position="21"/>
        <end position="89"/>
    </location>
</feature>
<accession>A0AA38JAB6</accession>
<keyword evidence="1" id="KW-0732">Signal</keyword>
<organism evidence="2 3">
    <name type="scientific">Zophobas morio</name>
    <dbReference type="NCBI Taxonomy" id="2755281"/>
    <lineage>
        <taxon>Eukaryota</taxon>
        <taxon>Metazoa</taxon>
        <taxon>Ecdysozoa</taxon>
        <taxon>Arthropoda</taxon>
        <taxon>Hexapoda</taxon>
        <taxon>Insecta</taxon>
        <taxon>Pterygota</taxon>
        <taxon>Neoptera</taxon>
        <taxon>Endopterygota</taxon>
        <taxon>Coleoptera</taxon>
        <taxon>Polyphaga</taxon>
        <taxon>Cucujiformia</taxon>
        <taxon>Tenebrionidae</taxon>
        <taxon>Zophobas</taxon>
    </lineage>
</organism>
<dbReference type="AlphaFoldDB" id="A0AA38JAB6"/>
<evidence type="ECO:0000256" key="1">
    <source>
        <dbReference type="SAM" id="SignalP"/>
    </source>
</evidence>